<keyword evidence="1" id="KW-0812">Transmembrane</keyword>
<keyword evidence="1" id="KW-1133">Transmembrane helix</keyword>
<proteinExistence type="predicted"/>
<sequence length="55" mass="6036">RETSRNAARLEHLPRLGRTDHRNGSLLLGILNFSAVFPGSVILTPLTGIRSVNQI</sequence>
<evidence type="ECO:0000313" key="2">
    <source>
        <dbReference type="EMBL" id="GBN13373.1"/>
    </source>
</evidence>
<reference evidence="2 3" key="1">
    <citation type="journal article" date="2019" name="Sci. Rep.">
        <title>Orb-weaving spider Araneus ventricosus genome elucidates the spidroin gene catalogue.</title>
        <authorList>
            <person name="Kono N."/>
            <person name="Nakamura H."/>
            <person name="Ohtoshi R."/>
            <person name="Moran D.A.P."/>
            <person name="Shinohara A."/>
            <person name="Yoshida Y."/>
            <person name="Fujiwara M."/>
            <person name="Mori M."/>
            <person name="Tomita M."/>
            <person name="Arakawa K."/>
        </authorList>
    </citation>
    <scope>NUCLEOTIDE SEQUENCE [LARGE SCALE GENOMIC DNA]</scope>
</reference>
<feature type="transmembrane region" description="Helical" evidence="1">
    <location>
        <begin position="26"/>
        <end position="49"/>
    </location>
</feature>
<accession>A0A4Y2LHE4</accession>
<keyword evidence="1" id="KW-0472">Membrane</keyword>
<name>A0A4Y2LHE4_ARAVE</name>
<dbReference type="EMBL" id="BGPR01005780">
    <property type="protein sequence ID" value="GBN13373.1"/>
    <property type="molecule type" value="Genomic_DNA"/>
</dbReference>
<organism evidence="2 3">
    <name type="scientific">Araneus ventricosus</name>
    <name type="common">Orbweaver spider</name>
    <name type="synonym">Epeira ventricosa</name>
    <dbReference type="NCBI Taxonomy" id="182803"/>
    <lineage>
        <taxon>Eukaryota</taxon>
        <taxon>Metazoa</taxon>
        <taxon>Ecdysozoa</taxon>
        <taxon>Arthropoda</taxon>
        <taxon>Chelicerata</taxon>
        <taxon>Arachnida</taxon>
        <taxon>Araneae</taxon>
        <taxon>Araneomorphae</taxon>
        <taxon>Entelegynae</taxon>
        <taxon>Araneoidea</taxon>
        <taxon>Araneidae</taxon>
        <taxon>Araneus</taxon>
    </lineage>
</organism>
<feature type="non-terminal residue" evidence="2">
    <location>
        <position position="1"/>
    </location>
</feature>
<dbReference type="AlphaFoldDB" id="A0A4Y2LHE4"/>
<evidence type="ECO:0000256" key="1">
    <source>
        <dbReference type="SAM" id="Phobius"/>
    </source>
</evidence>
<gene>
    <name evidence="2" type="ORF">AVEN_2046_1</name>
</gene>
<evidence type="ECO:0000313" key="3">
    <source>
        <dbReference type="Proteomes" id="UP000499080"/>
    </source>
</evidence>
<comment type="caution">
    <text evidence="2">The sequence shown here is derived from an EMBL/GenBank/DDBJ whole genome shotgun (WGS) entry which is preliminary data.</text>
</comment>
<keyword evidence="3" id="KW-1185">Reference proteome</keyword>
<protein>
    <submittedName>
        <fullName evidence="2">Uncharacterized protein</fullName>
    </submittedName>
</protein>
<dbReference type="Proteomes" id="UP000499080">
    <property type="component" value="Unassembled WGS sequence"/>
</dbReference>